<keyword evidence="6" id="KW-1185">Reference proteome</keyword>
<dbReference type="InterPro" id="IPR001647">
    <property type="entry name" value="HTH_TetR"/>
</dbReference>
<keyword evidence="2" id="KW-0238">DNA-binding</keyword>
<dbReference type="InterPro" id="IPR009057">
    <property type="entry name" value="Homeodomain-like_sf"/>
</dbReference>
<dbReference type="Gene3D" id="1.10.357.10">
    <property type="entry name" value="Tetracycline Repressor, domain 2"/>
    <property type="match status" value="1"/>
</dbReference>
<evidence type="ECO:0000256" key="2">
    <source>
        <dbReference type="ARBA" id="ARBA00023125"/>
    </source>
</evidence>
<accession>A0ABT2GMC7</accession>
<organism evidence="5 6">
    <name type="scientific">Herbiconiux aconitum</name>
    <dbReference type="NCBI Taxonomy" id="2970913"/>
    <lineage>
        <taxon>Bacteria</taxon>
        <taxon>Bacillati</taxon>
        <taxon>Actinomycetota</taxon>
        <taxon>Actinomycetes</taxon>
        <taxon>Micrococcales</taxon>
        <taxon>Microbacteriaceae</taxon>
        <taxon>Herbiconiux</taxon>
    </lineage>
</organism>
<dbReference type="EMBL" id="JANLCM010000001">
    <property type="protein sequence ID" value="MCS5716747.1"/>
    <property type="molecule type" value="Genomic_DNA"/>
</dbReference>
<feature type="domain" description="HTH tetR-type" evidence="4">
    <location>
        <begin position="15"/>
        <end position="62"/>
    </location>
</feature>
<dbReference type="Pfam" id="PF00440">
    <property type="entry name" value="TetR_N"/>
    <property type="match status" value="1"/>
</dbReference>
<dbReference type="Proteomes" id="UP001165584">
    <property type="component" value="Unassembled WGS sequence"/>
</dbReference>
<protein>
    <submittedName>
        <fullName evidence="5">TetR/AcrR family transcriptional regulator</fullName>
    </submittedName>
</protein>
<dbReference type="PANTHER" id="PTHR47506:SF1">
    <property type="entry name" value="HTH-TYPE TRANSCRIPTIONAL REGULATOR YJDC"/>
    <property type="match status" value="1"/>
</dbReference>
<proteinExistence type="predicted"/>
<keyword evidence="1" id="KW-0805">Transcription regulation</keyword>
<dbReference type="PANTHER" id="PTHR47506">
    <property type="entry name" value="TRANSCRIPTIONAL REGULATORY PROTEIN"/>
    <property type="match status" value="1"/>
</dbReference>
<name>A0ABT2GMC7_9MICO</name>
<sequence>MSIRQEQKAETRAQIMAAAATEFAAHGYAGATFTSIAAAMGKPKSALGYHQFRSKQEIASAIVSQHYERWAAFRASVDRSVPAGLPRLLSFILTVALDARADPQGRAAIRLLLERGSSGVDIAEPPFRWRDLSTADVEDAVRLGQLPDGGASSAASVGGMILTAGLGLFEAENHGVQPVDTEAALRALWRALLAGAGATDAEGALAATRSVLE</sequence>
<evidence type="ECO:0000256" key="3">
    <source>
        <dbReference type="ARBA" id="ARBA00023163"/>
    </source>
</evidence>
<reference evidence="5" key="1">
    <citation type="submission" date="2022-08" db="EMBL/GenBank/DDBJ databases">
        <authorList>
            <person name="Deng Y."/>
            <person name="Han X.-F."/>
            <person name="Zhang Y.-Q."/>
        </authorList>
    </citation>
    <scope>NUCLEOTIDE SEQUENCE</scope>
    <source>
        <strain evidence="5">CPCC 205763</strain>
    </source>
</reference>
<comment type="caution">
    <text evidence="5">The sequence shown here is derived from an EMBL/GenBank/DDBJ whole genome shotgun (WGS) entry which is preliminary data.</text>
</comment>
<keyword evidence="3" id="KW-0804">Transcription</keyword>
<evidence type="ECO:0000313" key="6">
    <source>
        <dbReference type="Proteomes" id="UP001165584"/>
    </source>
</evidence>
<dbReference type="SUPFAM" id="SSF46689">
    <property type="entry name" value="Homeodomain-like"/>
    <property type="match status" value="1"/>
</dbReference>
<evidence type="ECO:0000313" key="5">
    <source>
        <dbReference type="EMBL" id="MCS5716747.1"/>
    </source>
</evidence>
<dbReference type="RefSeq" id="WP_259504219.1">
    <property type="nucleotide sequence ID" value="NZ_JANLCM010000001.1"/>
</dbReference>
<evidence type="ECO:0000259" key="4">
    <source>
        <dbReference type="Pfam" id="PF00440"/>
    </source>
</evidence>
<gene>
    <name evidence="5" type="ORF">N1027_01200</name>
</gene>
<evidence type="ECO:0000256" key="1">
    <source>
        <dbReference type="ARBA" id="ARBA00023015"/>
    </source>
</evidence>